<keyword evidence="2" id="KW-1185">Reference proteome</keyword>
<gene>
    <name evidence="1" type="ORF">RM572_07615</name>
</gene>
<name>A0ABU2NRL4_9ACTN</name>
<sequence>MGAVDLTNAVVGAVVGMLAAALFQQPLQDAVFSLRKRASRTLHALRAEERSVPVWNTFSLGPLHTSGLIVEGDGTTPIAPESVFVQVLDDEVRLPDEMARWRDEIEEDNHRRRAAGDTSTWNGDRYAVEAVSVSRSALDENPEVHIRLRPTDYYTYLAAQQLDRPLASGGTPRSRYLDPDRPLEAPAFLQCSLGANVAVVTADDLLVVTRRSTETRMAPGLWNVSVNEGLSRHIDSAGRRAPDLHALARRGMQEEMALEPHEYELTLLAVALDVQKRHWGLHFYAKLSTLTGSALEARISRGVADRWEHSTVDFVRFRPADVTRYVLRPDRVHRWAPLAPSLFHLALVHVHSRTPVERAEAQVIRRL</sequence>
<accession>A0ABU2NRL4</accession>
<comment type="caution">
    <text evidence="1">The sequence shown here is derived from an EMBL/GenBank/DDBJ whole genome shotgun (WGS) entry which is preliminary data.</text>
</comment>
<proteinExistence type="predicted"/>
<organism evidence="1 2">
    <name type="scientific">Streptomyces hazeniae</name>
    <dbReference type="NCBI Taxonomy" id="3075538"/>
    <lineage>
        <taxon>Bacteria</taxon>
        <taxon>Bacillati</taxon>
        <taxon>Actinomycetota</taxon>
        <taxon>Actinomycetes</taxon>
        <taxon>Kitasatosporales</taxon>
        <taxon>Streptomycetaceae</taxon>
        <taxon>Streptomyces</taxon>
    </lineage>
</organism>
<evidence type="ECO:0000313" key="1">
    <source>
        <dbReference type="EMBL" id="MDT0378647.1"/>
    </source>
</evidence>
<evidence type="ECO:0008006" key="3">
    <source>
        <dbReference type="Google" id="ProtNLM"/>
    </source>
</evidence>
<dbReference type="Proteomes" id="UP001183414">
    <property type="component" value="Unassembled WGS sequence"/>
</dbReference>
<protein>
    <recommendedName>
        <fullName evidence="3">Nudix hydrolase domain-containing protein</fullName>
    </recommendedName>
</protein>
<evidence type="ECO:0000313" key="2">
    <source>
        <dbReference type="Proteomes" id="UP001183414"/>
    </source>
</evidence>
<dbReference type="RefSeq" id="WP_311672503.1">
    <property type="nucleotide sequence ID" value="NZ_JAVREQ010000004.1"/>
</dbReference>
<reference evidence="2" key="1">
    <citation type="submission" date="2023-07" db="EMBL/GenBank/DDBJ databases">
        <title>30 novel species of actinomycetes from the DSMZ collection.</title>
        <authorList>
            <person name="Nouioui I."/>
        </authorList>
    </citation>
    <scope>NUCLEOTIDE SEQUENCE [LARGE SCALE GENOMIC DNA]</scope>
    <source>
        <strain evidence="2">DSM 42041</strain>
    </source>
</reference>
<dbReference type="EMBL" id="JAVREQ010000004">
    <property type="protein sequence ID" value="MDT0378647.1"/>
    <property type="molecule type" value="Genomic_DNA"/>
</dbReference>